<comment type="caution">
    <text evidence="4">The sequence shown here is derived from an EMBL/GenBank/DDBJ whole genome shotgun (WGS) entry which is preliminary data.</text>
</comment>
<dbReference type="OrthoDB" id="4214267at2"/>
<evidence type="ECO:0000313" key="5">
    <source>
        <dbReference type="Proteomes" id="UP000176087"/>
    </source>
</evidence>
<proteinExistence type="predicted"/>
<evidence type="ECO:0000313" key="4">
    <source>
        <dbReference type="EMBL" id="OEU86115.1"/>
    </source>
</evidence>
<dbReference type="SUPFAM" id="SSF48498">
    <property type="entry name" value="Tetracyclin repressor-like, C-terminal domain"/>
    <property type="match status" value="1"/>
</dbReference>
<evidence type="ECO:0000256" key="2">
    <source>
        <dbReference type="PROSITE-ProRule" id="PRU00335"/>
    </source>
</evidence>
<dbReference type="InterPro" id="IPR001647">
    <property type="entry name" value="HTH_TetR"/>
</dbReference>
<name>A0A1E7JI07_9ACTN</name>
<dbReference type="Proteomes" id="UP000176087">
    <property type="component" value="Unassembled WGS sequence"/>
</dbReference>
<evidence type="ECO:0000259" key="3">
    <source>
        <dbReference type="PROSITE" id="PS50977"/>
    </source>
</evidence>
<dbReference type="PATRIC" id="fig|933944.5.peg.3704"/>
<feature type="domain" description="HTH tetR-type" evidence="3">
    <location>
        <begin position="15"/>
        <end position="75"/>
    </location>
</feature>
<dbReference type="AlphaFoldDB" id="A0A1E7JI07"/>
<dbReference type="PANTHER" id="PTHR30055">
    <property type="entry name" value="HTH-TYPE TRANSCRIPTIONAL REGULATOR RUTR"/>
    <property type="match status" value="1"/>
</dbReference>
<dbReference type="InterPro" id="IPR036271">
    <property type="entry name" value="Tet_transcr_reg_TetR-rel_C_sf"/>
</dbReference>
<gene>
    <name evidence="4" type="ORF">AN215_27815</name>
</gene>
<dbReference type="PANTHER" id="PTHR30055:SF200">
    <property type="entry name" value="HTH-TYPE TRANSCRIPTIONAL REPRESSOR BDCR"/>
    <property type="match status" value="1"/>
</dbReference>
<dbReference type="Pfam" id="PF00440">
    <property type="entry name" value="TetR_N"/>
    <property type="match status" value="1"/>
</dbReference>
<evidence type="ECO:0000256" key="1">
    <source>
        <dbReference type="ARBA" id="ARBA00023125"/>
    </source>
</evidence>
<dbReference type="STRING" id="933944.AN215_27815"/>
<dbReference type="Gene3D" id="1.10.357.10">
    <property type="entry name" value="Tetracycline Repressor, domain 2"/>
    <property type="match status" value="1"/>
</dbReference>
<feature type="DNA-binding region" description="H-T-H motif" evidence="2">
    <location>
        <begin position="38"/>
        <end position="57"/>
    </location>
</feature>
<dbReference type="SUPFAM" id="SSF46689">
    <property type="entry name" value="Homeodomain-like"/>
    <property type="match status" value="1"/>
</dbReference>
<dbReference type="InterPro" id="IPR050109">
    <property type="entry name" value="HTH-type_TetR-like_transc_reg"/>
</dbReference>
<keyword evidence="5" id="KW-1185">Reference proteome</keyword>
<dbReference type="GO" id="GO:0000976">
    <property type="term" value="F:transcription cis-regulatory region binding"/>
    <property type="evidence" value="ECO:0007669"/>
    <property type="project" value="TreeGrafter"/>
</dbReference>
<protein>
    <submittedName>
        <fullName evidence="4">TetR family transcriptional regulator</fullName>
    </submittedName>
</protein>
<dbReference type="RefSeq" id="WP_070010469.1">
    <property type="nucleotide sequence ID" value="NZ_LJGS01000039.1"/>
</dbReference>
<dbReference type="PROSITE" id="PS50977">
    <property type="entry name" value="HTH_TETR_2"/>
    <property type="match status" value="1"/>
</dbReference>
<reference evidence="4 5" key="1">
    <citation type="journal article" date="2016" name="Front. Microbiol.">
        <title>Comparative Genomics Analysis of Streptomyces Species Reveals Their Adaptation to the Marine Environment and Their Diversity at the Genomic Level.</title>
        <authorList>
            <person name="Tian X."/>
            <person name="Zhang Z."/>
            <person name="Yang T."/>
            <person name="Chen M."/>
            <person name="Li J."/>
            <person name="Chen F."/>
            <person name="Yang J."/>
            <person name="Li W."/>
            <person name="Zhang B."/>
            <person name="Zhang Z."/>
            <person name="Wu J."/>
            <person name="Zhang C."/>
            <person name="Long L."/>
            <person name="Xiao J."/>
        </authorList>
    </citation>
    <scope>NUCLEOTIDE SEQUENCE [LARGE SCALE GENOMIC DNA]</scope>
    <source>
        <strain evidence="4 5">SCSIO 10390</strain>
    </source>
</reference>
<dbReference type="GO" id="GO:0003700">
    <property type="term" value="F:DNA-binding transcription factor activity"/>
    <property type="evidence" value="ECO:0007669"/>
    <property type="project" value="TreeGrafter"/>
</dbReference>
<dbReference type="InterPro" id="IPR009057">
    <property type="entry name" value="Homeodomain-like_sf"/>
</dbReference>
<keyword evidence="1 2" id="KW-0238">DNA-binding</keyword>
<dbReference type="PRINTS" id="PR00455">
    <property type="entry name" value="HTHTETR"/>
</dbReference>
<sequence>MSPGFPDTAPTPSPSAPRDRLLATASALFYAEGIHAVGVERLITQASVTRATFYRHFGGKEELVTAYVEAQDAALRAQYEEAAQLIDEPAGLLRALVGGISETVCGPGFRGCPFINAAAEYPDPATPVHRAVLAHRTWFRTVLLELLAAAGHSDPPWAARRLVMIRDGAMVGGYLGERDEVVTSLATVVDEVLGSGRTDMEAGPG</sequence>
<dbReference type="EMBL" id="LJGT01000041">
    <property type="protein sequence ID" value="OEU86115.1"/>
    <property type="molecule type" value="Genomic_DNA"/>
</dbReference>
<accession>A0A1E7JI07</accession>
<organism evidence="4 5">
    <name type="scientific">Streptomyces abyssalis</name>
    <dbReference type="NCBI Taxonomy" id="933944"/>
    <lineage>
        <taxon>Bacteria</taxon>
        <taxon>Bacillati</taxon>
        <taxon>Actinomycetota</taxon>
        <taxon>Actinomycetes</taxon>
        <taxon>Kitasatosporales</taxon>
        <taxon>Streptomycetaceae</taxon>
        <taxon>Streptomyces</taxon>
    </lineage>
</organism>